<dbReference type="Proteomes" id="UP000241074">
    <property type="component" value="Chromosome"/>
</dbReference>
<reference evidence="3 4" key="2">
    <citation type="submission" date="2018-03" db="EMBL/GenBank/DDBJ databases">
        <authorList>
            <person name="Keele B.F."/>
        </authorList>
    </citation>
    <scope>NUCLEOTIDE SEQUENCE [LARGE SCALE GENOMIC DNA]</scope>
    <source>
        <strain evidence="3 4">D13</strain>
    </source>
</reference>
<dbReference type="OrthoDB" id="9812729at2"/>
<keyword evidence="4" id="KW-1185">Reference proteome</keyword>
<evidence type="ECO:0000259" key="2">
    <source>
        <dbReference type="Pfam" id="PF01882"/>
    </source>
</evidence>
<dbReference type="PANTHER" id="PTHR33608:SF3">
    <property type="entry name" value="SLR2013 PROTEIN"/>
    <property type="match status" value="1"/>
</dbReference>
<evidence type="ECO:0000313" key="3">
    <source>
        <dbReference type="EMBL" id="AVP97880.1"/>
    </source>
</evidence>
<evidence type="ECO:0000313" key="4">
    <source>
        <dbReference type="Proteomes" id="UP000241074"/>
    </source>
</evidence>
<feature type="transmembrane region" description="Helical" evidence="1">
    <location>
        <begin position="32"/>
        <end position="52"/>
    </location>
</feature>
<keyword evidence="1" id="KW-1133">Transmembrane helix</keyword>
<name>A0A2P1PST8_9GAMM</name>
<keyword evidence="1" id="KW-0472">Membrane</keyword>
<dbReference type="PANTHER" id="PTHR33608">
    <property type="entry name" value="BLL2464 PROTEIN"/>
    <property type="match status" value="1"/>
</dbReference>
<dbReference type="AlphaFoldDB" id="A0A2P1PST8"/>
<proteinExistence type="predicted"/>
<dbReference type="RefSeq" id="WP_106891800.1">
    <property type="nucleotide sequence ID" value="NZ_CP027860.1"/>
</dbReference>
<accession>A0A2P1PST8</accession>
<evidence type="ECO:0000256" key="1">
    <source>
        <dbReference type="SAM" id="Phobius"/>
    </source>
</evidence>
<dbReference type="InterPro" id="IPR002881">
    <property type="entry name" value="DUF58"/>
</dbReference>
<keyword evidence="1" id="KW-0812">Transmembrane</keyword>
<sequence>MLIPSRRLLGLILLLVLPASLAAAWWPEHASNFMIGLAGIGVLFLLDALLALSTSKPQAHRVVPHALALGVRRMVKLRIDNTSKRALSVQVFDHHPNDCQVELLPQRHRVVAKGYVETEYALKPIERGDHHFGSIELRVMSVLGFWERRVFAGAGTTIKVFPNFAALTRFALMATDHRLSQIGVLRRRRRGLGLDFQQLREYREGDAQRQIDWKATSRMNRLISREYQDERDQQIMLMIDCGRRMSARDDQLSHLDHVLNAALLLGFVGLRQGDAVGMMTIAGHDRFLAPRKSMAVINQMTSAVYDVQPTTQMPDFYSAAVSLMLRLRKRALVVIVTNLRDEDEETLLPAIRLLRKRHLILVASLREAVLGQALAAPVNHGEDAVTHAAAADYLERRAREFKRLEAAHIPCVDVPPDQLAMAMVNRYIEMKRSGRL</sequence>
<protein>
    <submittedName>
        <fullName evidence="3">DUF58 domain-containing protein</fullName>
    </submittedName>
</protein>
<reference evidence="3 4" key="1">
    <citation type="submission" date="2018-03" db="EMBL/GenBank/DDBJ databases">
        <title>Ahniella affigens gen. nov., sp. nov., a gammaproteobacterium isolated from sandy soil near a stream.</title>
        <authorList>
            <person name="Ko Y."/>
            <person name="Kim J.-H."/>
        </authorList>
    </citation>
    <scope>NUCLEOTIDE SEQUENCE [LARGE SCALE GENOMIC DNA]</scope>
    <source>
        <strain evidence="3 4">D13</strain>
    </source>
</reference>
<dbReference type="KEGG" id="xba:C7S18_12030"/>
<dbReference type="Pfam" id="PF01882">
    <property type="entry name" value="DUF58"/>
    <property type="match status" value="1"/>
</dbReference>
<feature type="domain" description="DUF58" evidence="2">
    <location>
        <begin position="199"/>
        <end position="370"/>
    </location>
</feature>
<dbReference type="EMBL" id="CP027860">
    <property type="protein sequence ID" value="AVP97880.1"/>
    <property type="molecule type" value="Genomic_DNA"/>
</dbReference>
<gene>
    <name evidence="3" type="ORF">C7S18_12030</name>
</gene>
<organism evidence="3 4">
    <name type="scientific">Ahniella affigens</name>
    <dbReference type="NCBI Taxonomy" id="2021234"/>
    <lineage>
        <taxon>Bacteria</taxon>
        <taxon>Pseudomonadati</taxon>
        <taxon>Pseudomonadota</taxon>
        <taxon>Gammaproteobacteria</taxon>
        <taxon>Lysobacterales</taxon>
        <taxon>Rhodanobacteraceae</taxon>
        <taxon>Ahniella</taxon>
    </lineage>
</organism>